<dbReference type="EMBL" id="DS547110">
    <property type="protein sequence ID" value="EDR05957.1"/>
    <property type="molecule type" value="Genomic_DNA"/>
</dbReference>
<dbReference type="RefSeq" id="XP_001883245.1">
    <property type="nucleotide sequence ID" value="XM_001883210.1"/>
</dbReference>
<sequence length="155" mass="17704">MADIFIVHQFENLLRLRSDSECHILMGFLSHILKHVRVCVTAKGLGQDTPPVWGGQRQTTPKVFWRHFVRRGRRPENSGAHDKPQASQIVTLPRDLQSMPKHCIKMWHSESERSLINVFGMHNSFIILNLSTIMEVPLPRSNIGPCLKSSLKESS</sequence>
<organism evidence="2">
    <name type="scientific">Laccaria bicolor (strain S238N-H82 / ATCC MYA-4686)</name>
    <name type="common">Bicoloured deceiver</name>
    <name type="synonym">Laccaria laccata var. bicolor</name>
    <dbReference type="NCBI Taxonomy" id="486041"/>
    <lineage>
        <taxon>Eukaryota</taxon>
        <taxon>Fungi</taxon>
        <taxon>Dikarya</taxon>
        <taxon>Basidiomycota</taxon>
        <taxon>Agaricomycotina</taxon>
        <taxon>Agaricomycetes</taxon>
        <taxon>Agaricomycetidae</taxon>
        <taxon>Agaricales</taxon>
        <taxon>Agaricineae</taxon>
        <taxon>Hydnangiaceae</taxon>
        <taxon>Laccaria</taxon>
    </lineage>
</organism>
<reference evidence="1 2" key="1">
    <citation type="journal article" date="2008" name="Nature">
        <title>The genome of Laccaria bicolor provides insights into mycorrhizal symbiosis.</title>
        <authorList>
            <person name="Martin F."/>
            <person name="Aerts A."/>
            <person name="Ahren D."/>
            <person name="Brun A."/>
            <person name="Danchin E.G.J."/>
            <person name="Duchaussoy F."/>
            <person name="Gibon J."/>
            <person name="Kohler A."/>
            <person name="Lindquist E."/>
            <person name="Pereda V."/>
            <person name="Salamov A."/>
            <person name="Shapiro H.J."/>
            <person name="Wuyts J."/>
            <person name="Blaudez D."/>
            <person name="Buee M."/>
            <person name="Brokstein P."/>
            <person name="Canbaeck B."/>
            <person name="Cohen D."/>
            <person name="Courty P.E."/>
            <person name="Coutinho P.M."/>
            <person name="Delaruelle C."/>
            <person name="Detter J.C."/>
            <person name="Deveau A."/>
            <person name="DiFazio S."/>
            <person name="Duplessis S."/>
            <person name="Fraissinet-Tachet L."/>
            <person name="Lucic E."/>
            <person name="Frey-Klett P."/>
            <person name="Fourrey C."/>
            <person name="Feussner I."/>
            <person name="Gay G."/>
            <person name="Grimwood J."/>
            <person name="Hoegger P.J."/>
            <person name="Jain P."/>
            <person name="Kilaru S."/>
            <person name="Labbe J."/>
            <person name="Lin Y.C."/>
            <person name="Legue V."/>
            <person name="Le Tacon F."/>
            <person name="Marmeisse R."/>
            <person name="Melayah D."/>
            <person name="Montanini B."/>
            <person name="Muratet M."/>
            <person name="Nehls U."/>
            <person name="Niculita-Hirzel H."/>
            <person name="Oudot-Le Secq M.P."/>
            <person name="Peter M."/>
            <person name="Quesneville H."/>
            <person name="Rajashekar B."/>
            <person name="Reich M."/>
            <person name="Rouhier N."/>
            <person name="Schmutz J."/>
            <person name="Yin T."/>
            <person name="Chalot M."/>
            <person name="Henrissat B."/>
            <person name="Kuees U."/>
            <person name="Lucas S."/>
            <person name="Van de Peer Y."/>
            <person name="Podila G.K."/>
            <person name="Polle A."/>
            <person name="Pukkila P.J."/>
            <person name="Richardson P.M."/>
            <person name="Rouze P."/>
            <person name="Sanders I.R."/>
            <person name="Stajich J.E."/>
            <person name="Tunlid A."/>
            <person name="Tuskan G."/>
            <person name="Grigoriev I.V."/>
        </authorList>
    </citation>
    <scope>NUCLEOTIDE SEQUENCE [LARGE SCALE GENOMIC DNA]</scope>
    <source>
        <strain evidence="2">S238N-H82 / ATCC MYA-4686</strain>
    </source>
</reference>
<protein>
    <submittedName>
        <fullName evidence="1">Predicted protein</fullName>
    </submittedName>
</protein>
<keyword evidence="2" id="KW-1185">Reference proteome</keyword>
<dbReference type="KEGG" id="lbc:LACBIDRAFT_329128"/>
<proteinExistence type="predicted"/>
<dbReference type="Proteomes" id="UP000001194">
    <property type="component" value="Unassembled WGS sequence"/>
</dbReference>
<dbReference type="InParanoid" id="B0DH57"/>
<evidence type="ECO:0000313" key="2">
    <source>
        <dbReference type="Proteomes" id="UP000001194"/>
    </source>
</evidence>
<accession>B0DH57</accession>
<dbReference type="GeneID" id="6078991"/>
<dbReference type="HOGENOM" id="CLU_1695785_0_0_1"/>
<dbReference type="AlphaFoldDB" id="B0DH57"/>
<evidence type="ECO:0000313" key="1">
    <source>
        <dbReference type="EMBL" id="EDR05957.1"/>
    </source>
</evidence>
<name>B0DH57_LACBS</name>
<gene>
    <name evidence="1" type="ORF">LACBIDRAFT_329128</name>
</gene>